<feature type="transmembrane region" description="Helical" evidence="8">
    <location>
        <begin position="45"/>
        <end position="64"/>
    </location>
</feature>
<dbReference type="AlphaFoldDB" id="A0A1I6RW49"/>
<protein>
    <submittedName>
        <fullName evidence="10">Predicted arabinose efflux permease, MFS family</fullName>
    </submittedName>
</protein>
<dbReference type="STRING" id="1176198.SAMN05444716_103525"/>
<dbReference type="PANTHER" id="PTHR23513">
    <property type="entry name" value="INTEGRAL MEMBRANE EFFLUX PROTEIN-RELATED"/>
    <property type="match status" value="1"/>
</dbReference>
<evidence type="ECO:0000256" key="3">
    <source>
        <dbReference type="ARBA" id="ARBA00022475"/>
    </source>
</evidence>
<feature type="compositionally biased region" description="Low complexity" evidence="7">
    <location>
        <begin position="1"/>
        <end position="30"/>
    </location>
</feature>
<evidence type="ECO:0000313" key="11">
    <source>
        <dbReference type="Proteomes" id="UP000198873"/>
    </source>
</evidence>
<feature type="transmembrane region" description="Helical" evidence="8">
    <location>
        <begin position="76"/>
        <end position="96"/>
    </location>
</feature>
<feature type="transmembrane region" description="Helical" evidence="8">
    <location>
        <begin position="135"/>
        <end position="159"/>
    </location>
</feature>
<comment type="subcellular location">
    <subcellularLocation>
        <location evidence="1">Cell membrane</location>
        <topology evidence="1">Multi-pass membrane protein</topology>
    </subcellularLocation>
</comment>
<feature type="transmembrane region" description="Helical" evidence="8">
    <location>
        <begin position="171"/>
        <end position="190"/>
    </location>
</feature>
<evidence type="ECO:0000256" key="6">
    <source>
        <dbReference type="ARBA" id="ARBA00023136"/>
    </source>
</evidence>
<gene>
    <name evidence="10" type="ORF">SAMN05444716_103525</name>
</gene>
<sequence length="443" mass="45691">MEPTKAPRSTPDPTPAAATAPAPEQAPEPAGSGLDRRTSDRNTTVLVSFTAVTNLADGVTKMVLPLMATRVTESPALVSGVSLCLTLPWLLIALHVGVLVDRFDRRRLLWVANVMRLVAIGALLASISGDSAGLPVLYAGGLLLGVAEVIALTSAAALVPSVVIPEGRTRANAWVAGAETVCNEFCGPFVGGLLMAAGAAVALGSTGVAYVLAMIVLAFLAGRMTPGTTPGRPVGTVNQRIAEGLKVLWRHRLLRVMAFSLTVLASCWGAWLALMPLVATSLLDLSERQYGVVLSALGVGGLVGALTVGLVNRVLGRRGAMFADLLGTAAMVAAPALSSNMWVVAGGAFAGGMGGILWTVNSRTISQQLVDIGMMGRYNAAARLFSWGAMPLGAGLGGLLAEWFGLRTAFLVFTVAALLLIVPFLRMVTPAALAEVPDPGSRP</sequence>
<dbReference type="PROSITE" id="PS50850">
    <property type="entry name" value="MFS"/>
    <property type="match status" value="1"/>
</dbReference>
<feature type="transmembrane region" description="Helical" evidence="8">
    <location>
        <begin position="319"/>
        <end position="336"/>
    </location>
</feature>
<accession>A0A1I6RW49</accession>
<feature type="transmembrane region" description="Helical" evidence="8">
    <location>
        <begin position="196"/>
        <end position="222"/>
    </location>
</feature>
<evidence type="ECO:0000256" key="5">
    <source>
        <dbReference type="ARBA" id="ARBA00022989"/>
    </source>
</evidence>
<dbReference type="EMBL" id="FPAB01000003">
    <property type="protein sequence ID" value="SFS68939.1"/>
    <property type="molecule type" value="Genomic_DNA"/>
</dbReference>
<dbReference type="RefSeq" id="WP_093842841.1">
    <property type="nucleotide sequence ID" value="NZ_CP054938.1"/>
</dbReference>
<reference evidence="11" key="1">
    <citation type="submission" date="2016-10" db="EMBL/GenBank/DDBJ databases">
        <authorList>
            <person name="Varghese N."/>
            <person name="Submissions S."/>
        </authorList>
    </citation>
    <scope>NUCLEOTIDE SEQUENCE [LARGE SCALE GENOMIC DNA]</scope>
    <source>
        <strain evidence="11">CGMCC 4.7047</strain>
    </source>
</reference>
<feature type="domain" description="Major facilitator superfamily (MFS) profile" evidence="9">
    <location>
        <begin position="42"/>
        <end position="432"/>
    </location>
</feature>
<dbReference type="CDD" id="cd06173">
    <property type="entry name" value="MFS_MefA_like"/>
    <property type="match status" value="1"/>
</dbReference>
<feature type="transmembrane region" description="Helical" evidence="8">
    <location>
        <begin position="342"/>
        <end position="360"/>
    </location>
</feature>
<dbReference type="Gene3D" id="1.20.1250.20">
    <property type="entry name" value="MFS general substrate transporter like domains"/>
    <property type="match status" value="1"/>
</dbReference>
<dbReference type="GO" id="GO:0005886">
    <property type="term" value="C:plasma membrane"/>
    <property type="evidence" value="ECO:0007669"/>
    <property type="project" value="UniProtKB-SubCell"/>
</dbReference>
<dbReference type="InterPro" id="IPR010290">
    <property type="entry name" value="TM_effector"/>
</dbReference>
<evidence type="ECO:0000256" key="8">
    <source>
        <dbReference type="SAM" id="Phobius"/>
    </source>
</evidence>
<feature type="transmembrane region" description="Helical" evidence="8">
    <location>
        <begin position="256"/>
        <end position="278"/>
    </location>
</feature>
<dbReference type="PANTHER" id="PTHR23513:SF6">
    <property type="entry name" value="MAJOR FACILITATOR SUPERFAMILY ASSOCIATED DOMAIN-CONTAINING PROTEIN"/>
    <property type="match status" value="1"/>
</dbReference>
<feature type="transmembrane region" description="Helical" evidence="8">
    <location>
        <begin position="381"/>
        <end position="400"/>
    </location>
</feature>
<feature type="transmembrane region" description="Helical" evidence="8">
    <location>
        <begin position="290"/>
        <end position="312"/>
    </location>
</feature>
<dbReference type="InterPro" id="IPR036259">
    <property type="entry name" value="MFS_trans_sf"/>
</dbReference>
<keyword evidence="2" id="KW-0813">Transport</keyword>
<feature type="transmembrane region" description="Helical" evidence="8">
    <location>
        <begin position="406"/>
        <end position="425"/>
    </location>
</feature>
<evidence type="ECO:0000256" key="7">
    <source>
        <dbReference type="SAM" id="MobiDB-lite"/>
    </source>
</evidence>
<dbReference type="Pfam" id="PF05977">
    <property type="entry name" value="MFS_3"/>
    <property type="match status" value="1"/>
</dbReference>
<keyword evidence="3" id="KW-1003">Cell membrane</keyword>
<dbReference type="Proteomes" id="UP000198873">
    <property type="component" value="Unassembled WGS sequence"/>
</dbReference>
<dbReference type="SUPFAM" id="SSF103473">
    <property type="entry name" value="MFS general substrate transporter"/>
    <property type="match status" value="1"/>
</dbReference>
<keyword evidence="4 8" id="KW-0812">Transmembrane</keyword>
<evidence type="ECO:0000259" key="9">
    <source>
        <dbReference type="PROSITE" id="PS50850"/>
    </source>
</evidence>
<feature type="region of interest" description="Disordered" evidence="7">
    <location>
        <begin position="1"/>
        <end position="38"/>
    </location>
</feature>
<evidence type="ECO:0000313" key="10">
    <source>
        <dbReference type="EMBL" id="SFS68939.1"/>
    </source>
</evidence>
<evidence type="ECO:0000256" key="2">
    <source>
        <dbReference type="ARBA" id="ARBA00022448"/>
    </source>
</evidence>
<organism evidence="10 11">
    <name type="scientific">Streptomyces harbinensis</name>
    <dbReference type="NCBI Taxonomy" id="1176198"/>
    <lineage>
        <taxon>Bacteria</taxon>
        <taxon>Bacillati</taxon>
        <taxon>Actinomycetota</taxon>
        <taxon>Actinomycetes</taxon>
        <taxon>Kitasatosporales</taxon>
        <taxon>Streptomycetaceae</taxon>
        <taxon>Streptomyces</taxon>
    </lineage>
</organism>
<keyword evidence="5 8" id="KW-1133">Transmembrane helix</keyword>
<dbReference type="GO" id="GO:0022857">
    <property type="term" value="F:transmembrane transporter activity"/>
    <property type="evidence" value="ECO:0007669"/>
    <property type="project" value="InterPro"/>
</dbReference>
<proteinExistence type="predicted"/>
<dbReference type="InterPro" id="IPR020846">
    <property type="entry name" value="MFS_dom"/>
</dbReference>
<keyword evidence="6 8" id="KW-0472">Membrane</keyword>
<name>A0A1I6RW49_9ACTN</name>
<evidence type="ECO:0000256" key="1">
    <source>
        <dbReference type="ARBA" id="ARBA00004651"/>
    </source>
</evidence>
<keyword evidence="11" id="KW-1185">Reference proteome</keyword>
<evidence type="ECO:0000256" key="4">
    <source>
        <dbReference type="ARBA" id="ARBA00022692"/>
    </source>
</evidence>
<feature type="transmembrane region" description="Helical" evidence="8">
    <location>
        <begin position="108"/>
        <end position="129"/>
    </location>
</feature>